<evidence type="ECO:0008006" key="3">
    <source>
        <dbReference type="Google" id="ProtNLM"/>
    </source>
</evidence>
<keyword evidence="2" id="KW-1185">Reference proteome</keyword>
<sequence length="421" mass="46557">MDTLPVELIRLIFEFCDGPSVRSLRLVSSFLAQVGYDYLIAAHFYGLAYRNHVKRLHAIACHERLRGSISVITFNFSPLAVHHQDLERQSADLPPFHTQAALLEEALAALPNLQELEITYTKPPRPLSRTGEASPTVAHSPRRVCDRDRALARLTLNALITALRPTHLTALTLDGVPLELFRQAEDRRHWFGCARAPLAHLTRLDLAVDPPASLYPSARFRAVNGLGRVLQFTGPRLRRLALRARPAHAPREKFALCFDALLGGQGFVWPCLEELVLEGLSLAEADLRGFLVRHGATLRRLRLGGRGLAKAGEASVGGIHLHEGMFRALFAGLRGRLPVLERFHMEGDFGAVDAAAAATLGTARARGLMQFRAVAAEDWAELVPAEQSLGEGQGRRMLDSVELERYLVRGGDFPRLVTRED</sequence>
<comment type="caution">
    <text evidence="1">The sequence shown here is derived from an EMBL/GenBank/DDBJ whole genome shotgun (WGS) entry which is preliminary data.</text>
</comment>
<organism evidence="1 2">
    <name type="scientific">Phyllachora maydis</name>
    <dbReference type="NCBI Taxonomy" id="1825666"/>
    <lineage>
        <taxon>Eukaryota</taxon>
        <taxon>Fungi</taxon>
        <taxon>Dikarya</taxon>
        <taxon>Ascomycota</taxon>
        <taxon>Pezizomycotina</taxon>
        <taxon>Sordariomycetes</taxon>
        <taxon>Sordariomycetidae</taxon>
        <taxon>Phyllachorales</taxon>
        <taxon>Phyllachoraceae</taxon>
        <taxon>Phyllachora</taxon>
    </lineage>
</organism>
<reference evidence="1" key="1">
    <citation type="journal article" date="2023" name="Mol. Plant Microbe Interact.">
        <title>Elucidating the Obligate Nature and Biological Capacity of an Invasive Fungal Corn Pathogen.</title>
        <authorList>
            <person name="MacCready J.S."/>
            <person name="Roggenkamp E.M."/>
            <person name="Gdanetz K."/>
            <person name="Chilvers M.I."/>
        </authorList>
    </citation>
    <scope>NUCLEOTIDE SEQUENCE</scope>
    <source>
        <strain evidence="1">PM02</strain>
    </source>
</reference>
<gene>
    <name evidence="1" type="ORF">P8C59_006717</name>
</gene>
<dbReference type="Proteomes" id="UP001217918">
    <property type="component" value="Unassembled WGS sequence"/>
</dbReference>
<dbReference type="CDD" id="cd09917">
    <property type="entry name" value="F-box_SF"/>
    <property type="match status" value="1"/>
</dbReference>
<evidence type="ECO:0000313" key="2">
    <source>
        <dbReference type="Proteomes" id="UP001217918"/>
    </source>
</evidence>
<name>A0AAD9MCT6_9PEZI</name>
<accession>A0AAD9MCT6</accession>
<evidence type="ECO:0000313" key="1">
    <source>
        <dbReference type="EMBL" id="KAK2072359.1"/>
    </source>
</evidence>
<protein>
    <recommendedName>
        <fullName evidence="3">F-box domain-containing protein</fullName>
    </recommendedName>
</protein>
<dbReference type="EMBL" id="JAQQPM010000006">
    <property type="protein sequence ID" value="KAK2072359.1"/>
    <property type="molecule type" value="Genomic_DNA"/>
</dbReference>
<dbReference type="AlphaFoldDB" id="A0AAD9MCT6"/>
<proteinExistence type="predicted"/>